<protein>
    <submittedName>
        <fullName evidence="2">Exported protein</fullName>
    </submittedName>
</protein>
<dbReference type="AlphaFoldDB" id="E1X1X4"/>
<reference evidence="3" key="1">
    <citation type="journal article" date="2013" name="ISME J.">
        <title>A small predatory core genome in the divergent marine Bacteriovorax marinus SJ and the terrestrial Bdellovibrio bacteriovorus.</title>
        <authorList>
            <person name="Crossman L.C."/>
            <person name="Chen H."/>
            <person name="Cerdeno-Tarraga A.M."/>
            <person name="Brooks K."/>
            <person name="Quail M.A."/>
            <person name="Pineiro S.A."/>
            <person name="Hobley L."/>
            <person name="Sockett R.E."/>
            <person name="Bentley S.D."/>
            <person name="Parkhill J."/>
            <person name="Williams H.N."/>
            <person name="Stine O.C."/>
        </authorList>
    </citation>
    <scope>NUCLEOTIDE SEQUENCE [LARGE SCALE GENOMIC DNA]</scope>
    <source>
        <strain evidence="3">ATCC BAA-682 / DSM 15412 / SJ</strain>
    </source>
</reference>
<accession>E1X1X4</accession>
<dbReference type="PROSITE" id="PS51257">
    <property type="entry name" value="PROKAR_LIPOPROTEIN"/>
    <property type="match status" value="1"/>
</dbReference>
<dbReference type="KEGG" id="bmx:BMS_1811"/>
<sequence>MIFSKRIYSLILVATLTASCSFGVKDKKENSNTNALQLSSFSKVSSQNLISASSGINQAAEDVRFTLRACLKDPTGVRNLNAKTVTISGIGGSLQTDASGCVTWSEVKKIDYSKVVNCKEETRTLSIPEEGTSVVLKYAIDPTENTFTDLTKVGAKGCQNENNSALTKNDMESKLILDEVKLAIKANSTIHKRSDTKYQEYQMEFSSCLYARRTEAAIKNRNIEVTFYVPEIEETNKINVETNHKGCFKYRTNTKYEQHNYSHWMNAKFTAKVLEGPLAEEEVETGLLLNPWDNDLVDQRFGKAQENPLKETSRFQINGVMYILIGNNVNNFSVNEHLNLTVSKTYQIVLNPRIDRGHRFNTPRFADVEGGRFKLKFMILAPNNAEMEIDKNNFENFTYITGAEKEVEVVNGTINTLIDLPIKVSDMPRMALRTVSVFKLEPIDKEIGLRQRVVTGFFKAKIPWIKTNVMSNDALNESSTDSPSTRYTPEAHQTTTGKVNNSILEGEVSASDFFDVENLTDVEKNETDIQAKQFKNYIEYLFDNLNLFTEERAFTSKFKQSSKDIYIAQKQATTEKFKMLSISEAQELLKTKKLENRLIYIAKEFKKTGKFNLLSSGKTSEEINAFKKSLCTLALGEKNSVQPAFLGGTKPSVHMNSCMKDPQAYMNLEVKRHVDTVEKVNPKYSNGFNFSVGSRFSIYEGQSTSEYTSIRSGIDAAVKIPFGEFFGLGIRLFDISKGVNYSTNENQSFGDDVSESKSIGVEKFAVDVTAKYNHCLLISPKTYTTTSYSNYSYRYGGSYGGVKNTTFDGNTYYMCSRPYEDTLEESWYYLQSFTSGTSYFRDSFGPTEIKLIKVIRGYKNYLKFRDALRDETKQYLYVDSTGIETPDNKVYDNWKHLINEDEGQTKGDVVNLVIDNTEGSLPGTIE</sequence>
<organism evidence="2 3">
    <name type="scientific">Halobacteriovorax marinus (strain ATCC BAA-682 / DSM 15412 / SJ)</name>
    <name type="common">Bacteriovorax marinus</name>
    <dbReference type="NCBI Taxonomy" id="862908"/>
    <lineage>
        <taxon>Bacteria</taxon>
        <taxon>Pseudomonadati</taxon>
        <taxon>Bdellovibrionota</taxon>
        <taxon>Bacteriovoracia</taxon>
        <taxon>Bacteriovoracales</taxon>
        <taxon>Halobacteriovoraceae</taxon>
        <taxon>Halobacteriovorax</taxon>
    </lineage>
</organism>
<gene>
    <name evidence="2" type="ordered locus">BMS_1811</name>
</gene>
<name>E1X1X4_HALMS</name>
<dbReference type="STRING" id="862908.BMS_1811"/>
<evidence type="ECO:0000256" key="1">
    <source>
        <dbReference type="SAM" id="MobiDB-lite"/>
    </source>
</evidence>
<dbReference type="Proteomes" id="UP000008963">
    <property type="component" value="Chromosome"/>
</dbReference>
<keyword evidence="3" id="KW-1185">Reference proteome</keyword>
<feature type="region of interest" description="Disordered" evidence="1">
    <location>
        <begin position="475"/>
        <end position="494"/>
    </location>
</feature>
<evidence type="ECO:0000313" key="2">
    <source>
        <dbReference type="EMBL" id="CBW26634.1"/>
    </source>
</evidence>
<dbReference type="HOGENOM" id="CLU_315410_0_0_7"/>
<dbReference type="eggNOG" id="ENOG502ZWIW">
    <property type="taxonomic scope" value="Bacteria"/>
</dbReference>
<proteinExistence type="predicted"/>
<dbReference type="EMBL" id="FQ312005">
    <property type="protein sequence ID" value="CBW26634.1"/>
    <property type="molecule type" value="Genomic_DNA"/>
</dbReference>
<dbReference type="OrthoDB" id="5287090at2"/>
<dbReference type="PATRIC" id="fig|862908.3.peg.1718"/>
<dbReference type="RefSeq" id="WP_014244415.1">
    <property type="nucleotide sequence ID" value="NC_016620.1"/>
</dbReference>
<evidence type="ECO:0000313" key="3">
    <source>
        <dbReference type="Proteomes" id="UP000008963"/>
    </source>
</evidence>